<evidence type="ECO:0000256" key="1">
    <source>
        <dbReference type="SAM" id="Phobius"/>
    </source>
</evidence>
<reference evidence="3" key="2">
    <citation type="submission" date="2016-04" db="EMBL/GenBank/DDBJ databases">
        <title>Complete Genome and Plasmid Sequences for Rhodococcus fascians D188 and Draft Sequences for Rhodococcus spp. Isolates PBTS 1 and PBTS 2.</title>
        <authorList>
            <person name="Stamer R."/>
            <person name="Vereecke D."/>
            <person name="Zhang Y."/>
            <person name="Schilkey F."/>
            <person name="Devitt N."/>
            <person name="Randall J."/>
        </authorList>
    </citation>
    <scope>NUCLEOTIDE SEQUENCE [LARGE SCALE GENOMIC DNA]</scope>
    <source>
        <strain evidence="3">PBTS2</strain>
    </source>
</reference>
<accession>A0A143QG02</accession>
<dbReference type="EMBL" id="CP015220">
    <property type="protein sequence ID" value="AMY21337.1"/>
    <property type="molecule type" value="Genomic_DNA"/>
</dbReference>
<sequence length="104" mass="11224">MSEIRDDRTPQTEDVLRKSLVAQKYPLWVRTWRSVHLGWLVALGVSSAVLAATIVAPVLLFGTLSGETVLLVSPLVLAGADTAHSGRGVVRHRVCAGCRCSCDR</sequence>
<keyword evidence="1" id="KW-0472">Membrane</keyword>
<feature type="transmembrane region" description="Helical" evidence="1">
    <location>
        <begin position="37"/>
        <end position="61"/>
    </location>
</feature>
<keyword evidence="1" id="KW-1133">Transmembrane helix</keyword>
<dbReference type="Proteomes" id="UP000076038">
    <property type="component" value="Chromosome"/>
</dbReference>
<proteinExistence type="predicted"/>
<keyword evidence="1" id="KW-0812">Transmembrane</keyword>
<reference evidence="2 3" key="1">
    <citation type="journal article" date="2016" name="Genome Announc.">
        <title>Complete Genome and Plasmid Sequences for Rhodococcus fascians D188 and Draft Sequences for Rhodococcus Isolates PBTS 1 and PBTS 2.</title>
        <authorList>
            <person name="Stamler R.A."/>
            <person name="Vereecke D."/>
            <person name="Zhang Y."/>
            <person name="Schilkey F."/>
            <person name="Devitt N."/>
            <person name="Randall J.J."/>
        </authorList>
    </citation>
    <scope>NUCLEOTIDE SEQUENCE [LARGE SCALE GENOMIC DNA]</scope>
    <source>
        <strain evidence="2 3">PBTS2</strain>
    </source>
</reference>
<dbReference type="KEGG" id="rhs:A3Q41_00005"/>
<evidence type="ECO:0000313" key="3">
    <source>
        <dbReference type="Proteomes" id="UP000076038"/>
    </source>
</evidence>
<protein>
    <submittedName>
        <fullName evidence="2">Uncharacterized protein</fullName>
    </submittedName>
</protein>
<evidence type="ECO:0000313" key="2">
    <source>
        <dbReference type="EMBL" id="AMY21337.1"/>
    </source>
</evidence>
<keyword evidence="3" id="KW-1185">Reference proteome</keyword>
<dbReference type="PATRIC" id="fig|1653479.3.peg.5"/>
<name>A0A143QG02_RHOFA</name>
<organism evidence="2 3">
    <name type="scientific">Rhodococcoides fascians</name>
    <name type="common">Rhodococcus fascians</name>
    <dbReference type="NCBI Taxonomy" id="1828"/>
    <lineage>
        <taxon>Bacteria</taxon>
        <taxon>Bacillati</taxon>
        <taxon>Actinomycetota</taxon>
        <taxon>Actinomycetes</taxon>
        <taxon>Mycobacteriales</taxon>
        <taxon>Nocardiaceae</taxon>
        <taxon>Rhodococcoides</taxon>
    </lineage>
</organism>
<gene>
    <name evidence="2" type="ORF">A3Q41_00005</name>
</gene>
<dbReference type="AlphaFoldDB" id="A0A143QG02"/>